<dbReference type="InterPro" id="IPR027469">
    <property type="entry name" value="Cation_efflux_TMD_sf"/>
</dbReference>
<gene>
    <name evidence="6" type="ORF">CBOVIS_LOCUS11848</name>
</gene>
<evidence type="ECO:0000256" key="1">
    <source>
        <dbReference type="ARBA" id="ARBA00004141"/>
    </source>
</evidence>
<dbReference type="OrthoDB" id="5801201at2759"/>
<keyword evidence="7" id="KW-1185">Reference proteome</keyword>
<evidence type="ECO:0000256" key="2">
    <source>
        <dbReference type="ARBA" id="ARBA00022692"/>
    </source>
</evidence>
<dbReference type="AlphaFoldDB" id="A0A8S1F8W1"/>
<reference evidence="6 7" key="1">
    <citation type="submission" date="2020-04" db="EMBL/GenBank/DDBJ databases">
        <authorList>
            <person name="Laetsch R D."/>
            <person name="Stevens L."/>
            <person name="Kumar S."/>
            <person name="Blaxter L. M."/>
        </authorList>
    </citation>
    <scope>NUCLEOTIDE SEQUENCE [LARGE SCALE GENOMIC DNA]</scope>
</reference>
<dbReference type="Proteomes" id="UP000494206">
    <property type="component" value="Unassembled WGS sequence"/>
</dbReference>
<comment type="subcellular location">
    <subcellularLocation>
        <location evidence="1">Membrane</location>
        <topology evidence="1">Multi-pass membrane protein</topology>
    </subcellularLocation>
</comment>
<protein>
    <submittedName>
        <fullName evidence="6">Uncharacterized protein</fullName>
    </submittedName>
</protein>
<evidence type="ECO:0000256" key="5">
    <source>
        <dbReference type="SAM" id="Phobius"/>
    </source>
</evidence>
<keyword evidence="4 5" id="KW-0472">Membrane</keyword>
<proteinExistence type="predicted"/>
<evidence type="ECO:0000313" key="6">
    <source>
        <dbReference type="EMBL" id="CAB3410302.1"/>
    </source>
</evidence>
<sequence length="247" mass="28213">MSDHMPIVVSRVTMEDNMFEPRPIPRITVEAVNPYVPRRSIVEKLRTPYIAVSVIAQLTLGILGNSLTLVADATRVFADHLEQFNYDRTATPGSRLTEIICVGITTIIIFLLFVAFLLTASTRAATMTFDINRIYLLFGTVLAMTSNTLQTLNHMKNWKQEPFRNSEESKYNYRLQIIHGFGYHFIAYFLLVSSLLILLSKDYLLADVITTYITSLLILANVSAIAFQLYNEYFSLEHPQDEYEPLQ</sequence>
<dbReference type="SUPFAM" id="SSF161111">
    <property type="entry name" value="Cation efflux protein transmembrane domain-like"/>
    <property type="match status" value="1"/>
</dbReference>
<accession>A0A8S1F8W1</accession>
<organism evidence="6 7">
    <name type="scientific">Caenorhabditis bovis</name>
    <dbReference type="NCBI Taxonomy" id="2654633"/>
    <lineage>
        <taxon>Eukaryota</taxon>
        <taxon>Metazoa</taxon>
        <taxon>Ecdysozoa</taxon>
        <taxon>Nematoda</taxon>
        <taxon>Chromadorea</taxon>
        <taxon>Rhabditida</taxon>
        <taxon>Rhabditina</taxon>
        <taxon>Rhabditomorpha</taxon>
        <taxon>Rhabditoidea</taxon>
        <taxon>Rhabditidae</taxon>
        <taxon>Peloderinae</taxon>
        <taxon>Caenorhabditis</taxon>
    </lineage>
</organism>
<feature type="transmembrane region" description="Helical" evidence="5">
    <location>
        <begin position="134"/>
        <end position="153"/>
    </location>
</feature>
<evidence type="ECO:0000256" key="3">
    <source>
        <dbReference type="ARBA" id="ARBA00022989"/>
    </source>
</evidence>
<dbReference type="EMBL" id="CADEPM010000010">
    <property type="protein sequence ID" value="CAB3410302.1"/>
    <property type="molecule type" value="Genomic_DNA"/>
</dbReference>
<feature type="transmembrane region" description="Helical" evidence="5">
    <location>
        <begin position="211"/>
        <end position="230"/>
    </location>
</feature>
<evidence type="ECO:0000256" key="4">
    <source>
        <dbReference type="ARBA" id="ARBA00023136"/>
    </source>
</evidence>
<feature type="transmembrane region" description="Helical" evidence="5">
    <location>
        <begin position="96"/>
        <end position="122"/>
    </location>
</feature>
<evidence type="ECO:0000313" key="7">
    <source>
        <dbReference type="Proteomes" id="UP000494206"/>
    </source>
</evidence>
<feature type="transmembrane region" description="Helical" evidence="5">
    <location>
        <begin position="173"/>
        <end position="199"/>
    </location>
</feature>
<keyword evidence="2 5" id="KW-0812">Transmembrane</keyword>
<dbReference type="GO" id="GO:0016020">
    <property type="term" value="C:membrane"/>
    <property type="evidence" value="ECO:0007669"/>
    <property type="project" value="UniProtKB-SubCell"/>
</dbReference>
<keyword evidence="3 5" id="KW-1133">Transmembrane helix</keyword>
<feature type="transmembrane region" description="Helical" evidence="5">
    <location>
        <begin position="48"/>
        <end position="71"/>
    </location>
</feature>
<comment type="caution">
    <text evidence="6">The sequence shown here is derived from an EMBL/GenBank/DDBJ whole genome shotgun (WGS) entry which is preliminary data.</text>
</comment>
<name>A0A8S1F8W1_9PELO</name>